<dbReference type="OrthoDB" id="711832at2"/>
<evidence type="ECO:0008006" key="4">
    <source>
        <dbReference type="Google" id="ProtNLM"/>
    </source>
</evidence>
<feature type="signal peptide" evidence="1">
    <location>
        <begin position="1"/>
        <end position="23"/>
    </location>
</feature>
<feature type="chain" id="PRO_5020307233" description="Ig-like domain-containing protein" evidence="1">
    <location>
        <begin position="24"/>
        <end position="342"/>
    </location>
</feature>
<gene>
    <name evidence="2" type="ORF">B0I21_104283</name>
</gene>
<evidence type="ECO:0000313" key="3">
    <source>
        <dbReference type="Proteomes" id="UP000294752"/>
    </source>
</evidence>
<accession>A0A4R7D2W7</accession>
<organism evidence="2 3">
    <name type="scientific">Sphingobacterium paludis</name>
    <dbReference type="NCBI Taxonomy" id="1476465"/>
    <lineage>
        <taxon>Bacteria</taxon>
        <taxon>Pseudomonadati</taxon>
        <taxon>Bacteroidota</taxon>
        <taxon>Sphingobacteriia</taxon>
        <taxon>Sphingobacteriales</taxon>
        <taxon>Sphingobacteriaceae</taxon>
        <taxon>Sphingobacterium</taxon>
    </lineage>
</organism>
<evidence type="ECO:0000256" key="1">
    <source>
        <dbReference type="SAM" id="SignalP"/>
    </source>
</evidence>
<proteinExistence type="predicted"/>
<dbReference type="Proteomes" id="UP000294752">
    <property type="component" value="Unassembled WGS sequence"/>
</dbReference>
<dbReference type="EMBL" id="SNZV01000004">
    <property type="protein sequence ID" value="TDS13955.1"/>
    <property type="molecule type" value="Genomic_DNA"/>
</dbReference>
<sequence>MRSKVIVNLMVVITFLSLQVANAQSNHISVFGVVFPNSALEGGKIKYTNLDQVTAVSGSLTFIKNIPDSLECNVQAIFMLRNPAGVESAISDSIKVNNLEFRSQVSIPKNYTFRLQPNNKAGTVYLRFRYYRKNYPASSNGWTGMNSGGSWETVDANIPPPTTFSGPDQICAEGIYTLTNPGTITLENANGIATLTALGNNQWKVTRIGTANGLVTLKSTNQQNTVTSKPIEIGILAPTTIFGPNSVTYNSTYTFSSGDLDPNITYYWTVTNAPAGTNVIGGTSNKSFTISLPPKTSSLPENGTLLISVRRSGACSGSSDSFVKQIPYTTSSGGGKPPIQIP</sequence>
<comment type="caution">
    <text evidence="2">The sequence shown here is derived from an EMBL/GenBank/DDBJ whole genome shotgun (WGS) entry which is preliminary data.</text>
</comment>
<dbReference type="AlphaFoldDB" id="A0A4R7D2W7"/>
<dbReference type="RefSeq" id="WP_133640249.1">
    <property type="nucleotide sequence ID" value="NZ_SNZV01000004.1"/>
</dbReference>
<keyword evidence="3" id="KW-1185">Reference proteome</keyword>
<keyword evidence="1" id="KW-0732">Signal</keyword>
<reference evidence="2 3" key="1">
    <citation type="submission" date="2019-03" db="EMBL/GenBank/DDBJ databases">
        <title>Genomic Encyclopedia of Type Strains, Phase III (KMG-III): the genomes of soil and plant-associated and newly described type strains.</title>
        <authorList>
            <person name="Whitman W."/>
        </authorList>
    </citation>
    <scope>NUCLEOTIDE SEQUENCE [LARGE SCALE GENOMIC DNA]</scope>
    <source>
        <strain evidence="2 3">CGMCC 1.12801</strain>
    </source>
</reference>
<name>A0A4R7D2W7_9SPHI</name>
<evidence type="ECO:0000313" key="2">
    <source>
        <dbReference type="EMBL" id="TDS13955.1"/>
    </source>
</evidence>
<protein>
    <recommendedName>
        <fullName evidence="4">Ig-like domain-containing protein</fullName>
    </recommendedName>
</protein>